<feature type="transmembrane region" description="Helical" evidence="1">
    <location>
        <begin position="234"/>
        <end position="252"/>
    </location>
</feature>
<reference evidence="2" key="1">
    <citation type="submission" date="2020-07" db="EMBL/GenBank/DDBJ databases">
        <title>Clarias magur genome sequencing, assembly and annotation.</title>
        <authorList>
            <person name="Kushwaha B."/>
            <person name="Kumar R."/>
            <person name="Das P."/>
            <person name="Joshi C.G."/>
            <person name="Kumar D."/>
            <person name="Nagpure N.S."/>
            <person name="Pandey M."/>
            <person name="Agarwal S."/>
            <person name="Srivastava S."/>
            <person name="Singh M."/>
            <person name="Sahoo L."/>
            <person name="Jayasankar P."/>
            <person name="Meher P.K."/>
            <person name="Koringa P.G."/>
            <person name="Iquebal M.A."/>
            <person name="Das S.P."/>
            <person name="Bit A."/>
            <person name="Patnaik S."/>
            <person name="Patel N."/>
            <person name="Shah T.M."/>
            <person name="Hinsu A."/>
            <person name="Jena J.K."/>
        </authorList>
    </citation>
    <scope>NUCLEOTIDE SEQUENCE</scope>
    <source>
        <strain evidence="2">CIFAMagur01</strain>
        <tissue evidence="2">Testis</tissue>
    </source>
</reference>
<protein>
    <submittedName>
        <fullName evidence="2">G-protein coupled receptor</fullName>
    </submittedName>
</protein>
<dbReference type="InterPro" id="IPR052921">
    <property type="entry name" value="GPCR1_Superfamily_Member"/>
</dbReference>
<evidence type="ECO:0000313" key="3">
    <source>
        <dbReference type="Proteomes" id="UP000727407"/>
    </source>
</evidence>
<evidence type="ECO:0000256" key="1">
    <source>
        <dbReference type="SAM" id="Phobius"/>
    </source>
</evidence>
<dbReference type="Proteomes" id="UP000727407">
    <property type="component" value="Unassembled WGS sequence"/>
</dbReference>
<dbReference type="PANTHER" id="PTHR26451">
    <property type="entry name" value="G_PROTEIN_RECEP_F1_2 DOMAIN-CONTAINING PROTEIN"/>
    <property type="match status" value="1"/>
</dbReference>
<keyword evidence="1" id="KW-1133">Transmembrane helix</keyword>
<comment type="caution">
    <text evidence="2">The sequence shown here is derived from an EMBL/GenBank/DDBJ whole genome shotgun (WGS) entry which is preliminary data.</text>
</comment>
<gene>
    <name evidence="2" type="primary">gpr148</name>
    <name evidence="2" type="ORF">DAT39_015055</name>
</gene>
<keyword evidence="1" id="KW-0812">Transmembrane</keyword>
<dbReference type="GO" id="GO:0005549">
    <property type="term" value="F:odorant binding"/>
    <property type="evidence" value="ECO:0007669"/>
    <property type="project" value="TreeGrafter"/>
</dbReference>
<feature type="transmembrane region" description="Helical" evidence="1">
    <location>
        <begin position="143"/>
        <end position="166"/>
    </location>
</feature>
<feature type="transmembrane region" description="Helical" evidence="1">
    <location>
        <begin position="66"/>
        <end position="89"/>
    </location>
</feature>
<feature type="transmembrane region" description="Helical" evidence="1">
    <location>
        <begin position="258"/>
        <end position="282"/>
    </location>
</feature>
<keyword evidence="2" id="KW-0675">Receptor</keyword>
<dbReference type="OrthoDB" id="8856247at2759"/>
<evidence type="ECO:0000313" key="2">
    <source>
        <dbReference type="EMBL" id="KAF5895243.1"/>
    </source>
</evidence>
<dbReference type="EMBL" id="QNUK01000332">
    <property type="protein sequence ID" value="KAF5895243.1"/>
    <property type="molecule type" value="Genomic_DNA"/>
</dbReference>
<dbReference type="AlphaFoldDB" id="A0A8J4TRJ9"/>
<dbReference type="SUPFAM" id="SSF81321">
    <property type="entry name" value="Family A G protein-coupled receptor-like"/>
    <property type="match status" value="1"/>
</dbReference>
<proteinExistence type="predicted"/>
<name>A0A8J4TRJ9_CLAMG</name>
<feature type="transmembrane region" description="Helical" evidence="1">
    <location>
        <begin position="30"/>
        <end position="54"/>
    </location>
</feature>
<keyword evidence="3" id="KW-1185">Reference proteome</keyword>
<dbReference type="PANTHER" id="PTHR26451:SF980">
    <property type="entry name" value="GENE 7582-RELATED"/>
    <property type="match status" value="1"/>
</dbReference>
<sequence>MRNLSYGMDGRFDLHTGKMSSPDHQRALDVVKACVHLGMFVATSMFTYVFTVTVHGSPHLRRNAHYLLLLQHCFCLTGFNAAGGVIHGLRFLRLPVTRLACWILFDLQVVMARGVTLTLTLMCMCTCLSVCCPLRYNALVRVLYRWVIVATWTLALVNPVVFTIMACLQQPRSYVMALDTECSTALEGKACIISAFLLLLLMVLLMLSSYVLIYLEGHHAGHFSQSNSKGRHTILIHMLQLSLHILPIFIIVSRVHQVLIVAIITFLTFSISQFLSPVIYGLRCKELRTEIPRFFPWCLNKSTNLEAS</sequence>
<feature type="non-terminal residue" evidence="2">
    <location>
        <position position="1"/>
    </location>
</feature>
<dbReference type="GO" id="GO:0016020">
    <property type="term" value="C:membrane"/>
    <property type="evidence" value="ECO:0007669"/>
    <property type="project" value="TreeGrafter"/>
</dbReference>
<dbReference type="GO" id="GO:0004984">
    <property type="term" value="F:olfactory receptor activity"/>
    <property type="evidence" value="ECO:0007669"/>
    <property type="project" value="TreeGrafter"/>
</dbReference>
<accession>A0A8J4TRJ9</accession>
<organism evidence="2 3">
    <name type="scientific">Clarias magur</name>
    <name type="common">Asian catfish</name>
    <name type="synonym">Macropteronotus magur</name>
    <dbReference type="NCBI Taxonomy" id="1594786"/>
    <lineage>
        <taxon>Eukaryota</taxon>
        <taxon>Metazoa</taxon>
        <taxon>Chordata</taxon>
        <taxon>Craniata</taxon>
        <taxon>Vertebrata</taxon>
        <taxon>Euteleostomi</taxon>
        <taxon>Actinopterygii</taxon>
        <taxon>Neopterygii</taxon>
        <taxon>Teleostei</taxon>
        <taxon>Ostariophysi</taxon>
        <taxon>Siluriformes</taxon>
        <taxon>Clariidae</taxon>
        <taxon>Clarias</taxon>
    </lineage>
</organism>
<dbReference type="Gene3D" id="1.20.1070.10">
    <property type="entry name" value="Rhodopsin 7-helix transmembrane proteins"/>
    <property type="match status" value="1"/>
</dbReference>
<feature type="transmembrane region" description="Helical" evidence="1">
    <location>
        <begin position="109"/>
        <end position="131"/>
    </location>
</feature>
<feature type="transmembrane region" description="Helical" evidence="1">
    <location>
        <begin position="192"/>
        <end position="213"/>
    </location>
</feature>
<keyword evidence="1" id="KW-0472">Membrane</keyword>